<accession>A0A926FA75</accession>
<keyword evidence="2" id="KW-1185">Reference proteome</keyword>
<reference evidence="1" key="1">
    <citation type="submission" date="2020-08" db="EMBL/GenBank/DDBJ databases">
        <title>Genome public.</title>
        <authorList>
            <person name="Liu C."/>
            <person name="Sun Q."/>
        </authorList>
    </citation>
    <scope>NUCLEOTIDE SEQUENCE</scope>
    <source>
        <strain evidence="1">NSJ-50</strain>
    </source>
</reference>
<proteinExistence type="predicted"/>
<comment type="caution">
    <text evidence="1">The sequence shown here is derived from an EMBL/GenBank/DDBJ whole genome shotgun (WGS) entry which is preliminary data.</text>
</comment>
<gene>
    <name evidence="1" type="ORF">H8706_12040</name>
</gene>
<feature type="non-terminal residue" evidence="1">
    <location>
        <position position="99"/>
    </location>
</feature>
<dbReference type="Proteomes" id="UP000647416">
    <property type="component" value="Unassembled WGS sequence"/>
</dbReference>
<organism evidence="1 2">
    <name type="scientific">Qingrenia yutianensis</name>
    <dbReference type="NCBI Taxonomy" id="2763676"/>
    <lineage>
        <taxon>Bacteria</taxon>
        <taxon>Bacillati</taxon>
        <taxon>Bacillota</taxon>
        <taxon>Clostridia</taxon>
        <taxon>Eubacteriales</taxon>
        <taxon>Oscillospiraceae</taxon>
        <taxon>Qingrenia</taxon>
    </lineage>
</organism>
<name>A0A926FA75_9FIRM</name>
<dbReference type="RefSeq" id="WP_262432842.1">
    <property type="nucleotide sequence ID" value="NZ_JACRTE010000073.1"/>
</dbReference>
<dbReference type="AlphaFoldDB" id="A0A926FA75"/>
<dbReference type="EMBL" id="JACRTE010000073">
    <property type="protein sequence ID" value="MBC8597581.1"/>
    <property type="molecule type" value="Genomic_DNA"/>
</dbReference>
<sequence>MSESRILAVKIDGKLFDKLDEFVEETKVTKQKYISEILSRELGQWMQQKAEQDKNLDIKHTDGQKVWDKPEVMEAIDDFMLRTGKIPKQTEFKNENGLP</sequence>
<evidence type="ECO:0000313" key="1">
    <source>
        <dbReference type="EMBL" id="MBC8597581.1"/>
    </source>
</evidence>
<evidence type="ECO:0000313" key="2">
    <source>
        <dbReference type="Proteomes" id="UP000647416"/>
    </source>
</evidence>
<protein>
    <submittedName>
        <fullName evidence="1">Uncharacterized protein</fullName>
    </submittedName>
</protein>